<protein>
    <submittedName>
        <fullName evidence="1">Uncharacterized protein</fullName>
    </submittedName>
</protein>
<feature type="non-terminal residue" evidence="1">
    <location>
        <position position="394"/>
    </location>
</feature>
<gene>
    <name evidence="1" type="ORF">RFI_38834</name>
</gene>
<dbReference type="Proteomes" id="UP000023152">
    <property type="component" value="Unassembled WGS sequence"/>
</dbReference>
<reference evidence="1 2" key="1">
    <citation type="journal article" date="2013" name="Curr. Biol.">
        <title>The Genome of the Foraminiferan Reticulomyxa filosa.</title>
        <authorList>
            <person name="Glockner G."/>
            <person name="Hulsmann N."/>
            <person name="Schleicher M."/>
            <person name="Noegel A.A."/>
            <person name="Eichinger L."/>
            <person name="Gallinger C."/>
            <person name="Pawlowski J."/>
            <person name="Sierra R."/>
            <person name="Euteneuer U."/>
            <person name="Pillet L."/>
            <person name="Moustafa A."/>
            <person name="Platzer M."/>
            <person name="Groth M."/>
            <person name="Szafranski K."/>
            <person name="Schliwa M."/>
        </authorList>
    </citation>
    <scope>NUCLEOTIDE SEQUENCE [LARGE SCALE GENOMIC DNA]</scope>
</reference>
<organism evidence="1 2">
    <name type="scientific">Reticulomyxa filosa</name>
    <dbReference type="NCBI Taxonomy" id="46433"/>
    <lineage>
        <taxon>Eukaryota</taxon>
        <taxon>Sar</taxon>
        <taxon>Rhizaria</taxon>
        <taxon>Retaria</taxon>
        <taxon>Foraminifera</taxon>
        <taxon>Monothalamids</taxon>
        <taxon>Reticulomyxidae</taxon>
        <taxon>Reticulomyxa</taxon>
    </lineage>
</organism>
<feature type="non-terminal residue" evidence="1">
    <location>
        <position position="1"/>
    </location>
</feature>
<name>X6LAU1_RETFI</name>
<comment type="caution">
    <text evidence="1">The sequence shown here is derived from an EMBL/GenBank/DDBJ whole genome shotgun (WGS) entry which is preliminary data.</text>
</comment>
<keyword evidence="2" id="KW-1185">Reference proteome</keyword>
<evidence type="ECO:0000313" key="1">
    <source>
        <dbReference type="EMBL" id="ETN98658.1"/>
    </source>
</evidence>
<dbReference type="AlphaFoldDB" id="X6LAU1"/>
<proteinExistence type="predicted"/>
<dbReference type="EMBL" id="ASPP01046124">
    <property type="protein sequence ID" value="ETN98658.1"/>
    <property type="molecule type" value="Genomic_DNA"/>
</dbReference>
<accession>X6LAU1</accession>
<evidence type="ECO:0000313" key="2">
    <source>
        <dbReference type="Proteomes" id="UP000023152"/>
    </source>
</evidence>
<sequence length="394" mass="45875">KKLHKYNRYSQGVEEDSYAAICTLVGALEENTCCFEYRTKDQSYEQSENIAENMFAQICKKSEVASIFDGIALEESFRNLTLPATSSKLMITVYVFKDVDDAYSPVMVEVLASSKICVLKHRLKEILKNTEEDNLCLGYVNVSNKLSELVTVVDDQEDVSSFIFKKRGFFYANQVVDIQECSNYLEEEKTDQFVIFPVLQCIAKRQYYRINFCKVPKKSQYKSMEIVNNFKTLFQGDEYINVAGDWLIDFDKPLSLTIVFYQHQFQQVDNIFFSKFLIFVMVYKLLKNKSSLTVSDFVSLCCLHICNCISRLCDWISRLCSKISHSCNWIPHFCSKIWYICSETRRNAADTDESKLMEDQSHNNRVEVQEPITCEVEYSKFNGHHSRILNETFQ</sequence>